<dbReference type="Pfam" id="PF12937">
    <property type="entry name" value="F-box-like"/>
    <property type="match status" value="1"/>
</dbReference>
<evidence type="ECO:0000256" key="2">
    <source>
        <dbReference type="ARBA" id="ARBA00022679"/>
    </source>
</evidence>
<dbReference type="CDD" id="cd23803">
    <property type="entry name" value="UBCc_UBE2R"/>
    <property type="match status" value="1"/>
</dbReference>
<dbReference type="InterPro" id="IPR036322">
    <property type="entry name" value="WD40_repeat_dom_sf"/>
</dbReference>
<dbReference type="Gene3D" id="1.20.1280.50">
    <property type="match status" value="1"/>
</dbReference>
<dbReference type="InterPro" id="IPR000608">
    <property type="entry name" value="UBC"/>
</dbReference>
<feature type="repeat" description="WD" evidence="5">
    <location>
        <begin position="531"/>
        <end position="557"/>
    </location>
</feature>
<feature type="domain" description="F-box" evidence="9">
    <location>
        <begin position="422"/>
        <end position="468"/>
    </location>
</feature>
<feature type="compositionally biased region" description="Low complexity" evidence="7">
    <location>
        <begin position="273"/>
        <end position="282"/>
    </location>
</feature>
<evidence type="ECO:0000256" key="7">
    <source>
        <dbReference type="SAM" id="MobiDB-lite"/>
    </source>
</evidence>
<keyword evidence="2" id="KW-0808">Transferase</keyword>
<dbReference type="PROSITE" id="PS50082">
    <property type="entry name" value="WD_REPEATS_2"/>
    <property type="match status" value="7"/>
</dbReference>
<feature type="compositionally biased region" description="Low complexity" evidence="7">
    <location>
        <begin position="7"/>
        <end position="25"/>
    </location>
</feature>
<feature type="domain" description="UBC core" evidence="8">
    <location>
        <begin position="26"/>
        <end position="190"/>
    </location>
</feature>
<dbReference type="InterPro" id="IPR023313">
    <property type="entry name" value="UBQ-conjugating_AS"/>
</dbReference>
<feature type="active site" description="Glycyl thioester intermediate" evidence="6">
    <location>
        <position position="111"/>
    </location>
</feature>
<evidence type="ECO:0000313" key="10">
    <source>
        <dbReference type="EMBL" id="CAF3937252.1"/>
    </source>
</evidence>
<dbReference type="FunFam" id="3.10.110.10:FF:000051">
    <property type="entry name" value="ubiquitin-conjugating enzyme E2 R2-like"/>
    <property type="match status" value="1"/>
</dbReference>
<dbReference type="PANTHER" id="PTHR19849:SF1">
    <property type="entry name" value="F-BOX_WD REPEAT-CONTAINING PROTEIN 7"/>
    <property type="match status" value="1"/>
</dbReference>
<dbReference type="GO" id="GO:0005737">
    <property type="term" value="C:cytoplasm"/>
    <property type="evidence" value="ECO:0007669"/>
    <property type="project" value="TreeGrafter"/>
</dbReference>
<keyword evidence="1 5" id="KW-0853">WD repeat</keyword>
<dbReference type="SUPFAM" id="SSF54495">
    <property type="entry name" value="UBC-like"/>
    <property type="match status" value="1"/>
</dbReference>
<dbReference type="SUPFAM" id="SSF81383">
    <property type="entry name" value="F-box domain"/>
    <property type="match status" value="1"/>
</dbReference>
<sequence length="850" mass="94757">MSQTRQTSGLTTSTSHYTSSRSSNSPSIKALQLEYAKLQKEPVEGFTVKLDDDSNLYKWHVGIFGPPDTLYEGGYFKADMEFPTTYPFAPPKVRFLTKMWHPNIYENGEVCISILHPPTEDPQSGEHPSERWNPTQNVRTILMSIISLLNEPNCSSPANVDASVMYRKYKENKDNEYETIIKKQVNESRLVAEQEGITIPKTLDDYVAPSRAGALGLNNGKNGKKSAYNTLSSHEDDVDLGIDDDDDQMADMADDDDGSYDENMSSESVGILSSPDRSSSPSLTDQIVNDCCTATQILADYTGVSSSSSQQIRSPGKRQLTIEESLITTNDPKRLCNSNLREQPDLKSTAITTPTLSSTIIDSISSPPSSPLSADVVNWLSIFLAMSNDDRNRATEALIHTCSTNTLQLNHIKNQIEPYFQRDFIRDLPRELALHILKYLSASDVARASRTCRSWYETCNDTLLWKRICENKQIPFKKLPTIFDDTIDNQWKRSYTCHKHLEYVWQHEEPLPEPLVLRGHEDFVITCLQFDGERIVSGSDDNTLKIWSVATGKCEQTLVGHNGGVWCSEMTDGLIVSGSTDRTIRVWNINTGVCQHILYGHTSTVRCLALHGDIVVSGSRDATVRVWNIRTGERLHMLSGHTAAVRCVCYNGKYVVSGAYDHTIRVWLPDQERCVHTLEGHTNRVYSLVFDGKHIVSGSLDCMIRVWDVEQGTCIHQLTGHLSLTSGMQLRGNILVSGNADSTVKIWNIESGKCLHTLAGRNKHASAVTWVQVVLNYVVSSGDDGTVKLWDLNTGDFIRNLVKLESTGNGGVVWRIKCTDSALVCAAGSRNSTEDTKVIMLDFDRTTICS</sequence>
<dbReference type="Pfam" id="PF00179">
    <property type="entry name" value="UQ_con"/>
    <property type="match status" value="1"/>
</dbReference>
<dbReference type="AlphaFoldDB" id="A0A819JQZ4"/>
<dbReference type="SMART" id="SM00320">
    <property type="entry name" value="WD40"/>
    <property type="match status" value="7"/>
</dbReference>
<dbReference type="InterPro" id="IPR019775">
    <property type="entry name" value="WD40_repeat_CS"/>
</dbReference>
<dbReference type="SMART" id="SM00256">
    <property type="entry name" value="FBOX"/>
    <property type="match status" value="1"/>
</dbReference>
<dbReference type="GO" id="GO:0043130">
    <property type="term" value="F:ubiquitin binding"/>
    <property type="evidence" value="ECO:0007669"/>
    <property type="project" value="TreeGrafter"/>
</dbReference>
<protein>
    <submittedName>
        <fullName evidence="10">Uncharacterized protein</fullName>
    </submittedName>
</protein>
<dbReference type="EMBL" id="CAJOAY010002270">
    <property type="protein sequence ID" value="CAF3937252.1"/>
    <property type="molecule type" value="Genomic_DNA"/>
</dbReference>
<comment type="caution">
    <text evidence="10">The sequence shown here is derived from an EMBL/GenBank/DDBJ whole genome shotgun (WGS) entry which is preliminary data.</text>
</comment>
<dbReference type="InterPro" id="IPR036047">
    <property type="entry name" value="F-box-like_dom_sf"/>
</dbReference>
<dbReference type="CDD" id="cd00200">
    <property type="entry name" value="WD40"/>
    <property type="match status" value="1"/>
</dbReference>
<dbReference type="PRINTS" id="PR00320">
    <property type="entry name" value="GPROTEINBRPT"/>
</dbReference>
<dbReference type="SMART" id="SM00212">
    <property type="entry name" value="UBCc"/>
    <property type="match status" value="1"/>
</dbReference>
<organism evidence="10 11">
    <name type="scientific">Adineta steineri</name>
    <dbReference type="NCBI Taxonomy" id="433720"/>
    <lineage>
        <taxon>Eukaryota</taxon>
        <taxon>Metazoa</taxon>
        <taxon>Spiralia</taxon>
        <taxon>Gnathifera</taxon>
        <taxon>Rotifera</taxon>
        <taxon>Eurotatoria</taxon>
        <taxon>Bdelloidea</taxon>
        <taxon>Adinetida</taxon>
        <taxon>Adinetidae</taxon>
        <taxon>Adineta</taxon>
    </lineage>
</organism>
<feature type="region of interest" description="Disordered" evidence="7">
    <location>
        <begin position="234"/>
        <end position="283"/>
    </location>
</feature>
<keyword evidence="4" id="KW-0833">Ubl conjugation pathway</keyword>
<gene>
    <name evidence="10" type="ORF">OKA104_LOCUS26170</name>
</gene>
<dbReference type="Gene3D" id="2.130.10.10">
    <property type="entry name" value="YVTN repeat-like/Quinoprotein amine dehydrogenase"/>
    <property type="match status" value="1"/>
</dbReference>
<reference evidence="10" key="1">
    <citation type="submission" date="2021-02" db="EMBL/GenBank/DDBJ databases">
        <authorList>
            <person name="Nowell W R."/>
        </authorList>
    </citation>
    <scope>NUCLEOTIDE SEQUENCE</scope>
</reference>
<dbReference type="GO" id="GO:0005634">
    <property type="term" value="C:nucleus"/>
    <property type="evidence" value="ECO:0007669"/>
    <property type="project" value="TreeGrafter"/>
</dbReference>
<dbReference type="Proteomes" id="UP000663881">
    <property type="component" value="Unassembled WGS sequence"/>
</dbReference>
<dbReference type="GO" id="GO:0043161">
    <property type="term" value="P:proteasome-mediated ubiquitin-dependent protein catabolic process"/>
    <property type="evidence" value="ECO:0007669"/>
    <property type="project" value="TreeGrafter"/>
</dbReference>
<feature type="repeat" description="WD" evidence="5">
    <location>
        <begin position="678"/>
        <end position="717"/>
    </location>
</feature>
<feature type="repeat" description="WD" evidence="5">
    <location>
        <begin position="761"/>
        <end position="800"/>
    </location>
</feature>
<dbReference type="SUPFAM" id="SSF50978">
    <property type="entry name" value="WD40 repeat-like"/>
    <property type="match status" value="1"/>
</dbReference>
<evidence type="ECO:0000256" key="6">
    <source>
        <dbReference type="PROSITE-ProRule" id="PRU10133"/>
    </source>
</evidence>
<evidence type="ECO:0000256" key="1">
    <source>
        <dbReference type="ARBA" id="ARBA00022574"/>
    </source>
</evidence>
<feature type="region of interest" description="Disordered" evidence="7">
    <location>
        <begin position="1"/>
        <end position="25"/>
    </location>
</feature>
<dbReference type="InterPro" id="IPR001680">
    <property type="entry name" value="WD40_rpt"/>
</dbReference>
<dbReference type="PROSITE" id="PS50181">
    <property type="entry name" value="FBOX"/>
    <property type="match status" value="1"/>
</dbReference>
<dbReference type="InterPro" id="IPR001810">
    <property type="entry name" value="F-box_dom"/>
</dbReference>
<dbReference type="PROSITE" id="PS50127">
    <property type="entry name" value="UBC_2"/>
    <property type="match status" value="1"/>
</dbReference>
<feature type="repeat" description="WD" evidence="5">
    <location>
        <begin position="718"/>
        <end position="757"/>
    </location>
</feature>
<dbReference type="GO" id="GO:0016740">
    <property type="term" value="F:transferase activity"/>
    <property type="evidence" value="ECO:0007669"/>
    <property type="project" value="UniProtKB-KW"/>
</dbReference>
<dbReference type="InterPro" id="IPR015943">
    <property type="entry name" value="WD40/YVTN_repeat-like_dom_sf"/>
</dbReference>
<feature type="repeat" description="WD" evidence="5">
    <location>
        <begin position="598"/>
        <end position="637"/>
    </location>
</feature>
<evidence type="ECO:0000313" key="11">
    <source>
        <dbReference type="Proteomes" id="UP000663881"/>
    </source>
</evidence>
<evidence type="ECO:0000259" key="9">
    <source>
        <dbReference type="PROSITE" id="PS50181"/>
    </source>
</evidence>
<evidence type="ECO:0000256" key="3">
    <source>
        <dbReference type="ARBA" id="ARBA00022737"/>
    </source>
</evidence>
<dbReference type="PROSITE" id="PS00678">
    <property type="entry name" value="WD_REPEATS_1"/>
    <property type="match status" value="5"/>
</dbReference>
<dbReference type="Gene3D" id="3.10.110.10">
    <property type="entry name" value="Ubiquitin Conjugating Enzyme"/>
    <property type="match status" value="1"/>
</dbReference>
<feature type="repeat" description="WD" evidence="5">
    <location>
        <begin position="558"/>
        <end position="597"/>
    </location>
</feature>
<proteinExistence type="predicted"/>
<dbReference type="PROSITE" id="PS00183">
    <property type="entry name" value="UBC_1"/>
    <property type="match status" value="1"/>
</dbReference>
<evidence type="ECO:0000256" key="5">
    <source>
        <dbReference type="PROSITE-ProRule" id="PRU00221"/>
    </source>
</evidence>
<feature type="compositionally biased region" description="Acidic residues" evidence="7">
    <location>
        <begin position="236"/>
        <end position="260"/>
    </location>
</feature>
<accession>A0A819JQZ4</accession>
<evidence type="ECO:0000256" key="4">
    <source>
        <dbReference type="ARBA" id="ARBA00022786"/>
    </source>
</evidence>
<dbReference type="PROSITE" id="PS50294">
    <property type="entry name" value="WD_REPEATS_REGION"/>
    <property type="match status" value="6"/>
</dbReference>
<dbReference type="GO" id="GO:0010992">
    <property type="term" value="P:ubiquitin recycling"/>
    <property type="evidence" value="ECO:0007669"/>
    <property type="project" value="TreeGrafter"/>
</dbReference>
<keyword evidence="3" id="KW-0677">Repeat</keyword>
<dbReference type="PANTHER" id="PTHR19849">
    <property type="entry name" value="PHOSPHOLIPASE A-2-ACTIVATING PROTEIN"/>
    <property type="match status" value="1"/>
</dbReference>
<dbReference type="InterPro" id="IPR020472">
    <property type="entry name" value="WD40_PAC1"/>
</dbReference>
<dbReference type="InterPro" id="IPR016135">
    <property type="entry name" value="UBQ-conjugating_enzyme/RWD"/>
</dbReference>
<feature type="repeat" description="WD" evidence="5">
    <location>
        <begin position="638"/>
        <end position="667"/>
    </location>
</feature>
<name>A0A819JQZ4_9BILA</name>
<dbReference type="Pfam" id="PF00400">
    <property type="entry name" value="WD40"/>
    <property type="match status" value="7"/>
</dbReference>
<evidence type="ECO:0000259" key="8">
    <source>
        <dbReference type="PROSITE" id="PS50127"/>
    </source>
</evidence>